<dbReference type="EC" id="3.5.2.6" evidence="6 13"/>
<dbReference type="InterPro" id="IPR001018">
    <property type="entry name" value="Beta-lactamase_class-B_CS"/>
</dbReference>
<dbReference type="Gene3D" id="3.60.15.10">
    <property type="entry name" value="Ribonuclease Z/Hydroxyacylglutathione hydrolase-like"/>
    <property type="match status" value="1"/>
</dbReference>
<dbReference type="PANTHER" id="PTHR42951:SF4">
    <property type="entry name" value="ACYL-COENZYME A THIOESTERASE MBLAC2"/>
    <property type="match status" value="1"/>
</dbReference>
<dbReference type="InterPro" id="IPR001279">
    <property type="entry name" value="Metallo-B-lactamas"/>
</dbReference>
<comment type="subunit">
    <text evidence="5">Monomer.</text>
</comment>
<gene>
    <name evidence="16" type="primary">bla</name>
    <name evidence="16" type="ORF">F5984_20900</name>
</gene>
<evidence type="ECO:0000259" key="15">
    <source>
        <dbReference type="SMART" id="SM00849"/>
    </source>
</evidence>
<dbReference type="GO" id="GO:0008270">
    <property type="term" value="F:zinc ion binding"/>
    <property type="evidence" value="ECO:0007669"/>
    <property type="project" value="InterPro"/>
</dbReference>
<feature type="chain" id="PRO_5029578519" description="Beta-lactamase" evidence="14">
    <location>
        <begin position="19"/>
        <end position="242"/>
    </location>
</feature>
<feature type="signal peptide" evidence="14">
    <location>
        <begin position="1"/>
        <end position="18"/>
    </location>
</feature>
<dbReference type="PROSITE" id="PS00743">
    <property type="entry name" value="BETA_LACTAMASE_B_1"/>
    <property type="match status" value="1"/>
</dbReference>
<dbReference type="NCBIfam" id="NF033088">
    <property type="entry name" value="bla_subclass_B1"/>
    <property type="match status" value="1"/>
</dbReference>
<dbReference type="SUPFAM" id="SSF56281">
    <property type="entry name" value="Metallo-hydrolase/oxidoreductase"/>
    <property type="match status" value="1"/>
</dbReference>
<dbReference type="GO" id="GO:0008800">
    <property type="term" value="F:beta-lactamase activity"/>
    <property type="evidence" value="ECO:0007669"/>
    <property type="project" value="UniProtKB-UniRule"/>
</dbReference>
<sequence>MKTLLIFLLSVMVLLSKAQTPPKIEVTPVTDRLYVHTTFRTYGGELVPSNGIIAKTADGVVLVDTGWDVLTDQNQTEQLLQWVEQNLHQPVRLCIVTHFHDDRVGGIATLRRAGVRVVSTALTADKSEKAGFERPEGLLPNDTTLVVGKLPIRCIFPGEGHTADNMVVWFPTEKLLHGGCFVKSYAAMGLGNVADANLREWANSVRRLQRTIPKPRYVIPGHQEWDKTTSLEHTIRLLEMKK</sequence>
<dbReference type="PROSITE" id="PS00744">
    <property type="entry name" value="BETA_LACTAMASE_B_2"/>
    <property type="match status" value="1"/>
</dbReference>
<keyword evidence="9" id="KW-0574">Periplasm</keyword>
<dbReference type="SMART" id="SM00849">
    <property type="entry name" value="Lactamase_B"/>
    <property type="match status" value="1"/>
</dbReference>
<comment type="catalytic activity">
    <reaction evidence="1 13">
        <text>a beta-lactam + H2O = a substituted beta-amino acid</text>
        <dbReference type="Rhea" id="RHEA:20401"/>
        <dbReference type="ChEBI" id="CHEBI:15377"/>
        <dbReference type="ChEBI" id="CHEBI:35627"/>
        <dbReference type="ChEBI" id="CHEBI:140347"/>
        <dbReference type="EC" id="3.5.2.6"/>
    </reaction>
</comment>
<evidence type="ECO:0000256" key="9">
    <source>
        <dbReference type="ARBA" id="ARBA00022764"/>
    </source>
</evidence>
<evidence type="ECO:0000256" key="2">
    <source>
        <dbReference type="ARBA" id="ARBA00001947"/>
    </source>
</evidence>
<evidence type="ECO:0000256" key="8">
    <source>
        <dbReference type="ARBA" id="ARBA00022729"/>
    </source>
</evidence>
<evidence type="ECO:0000256" key="6">
    <source>
        <dbReference type="ARBA" id="ARBA00012865"/>
    </source>
</evidence>
<evidence type="ECO:0000313" key="17">
    <source>
        <dbReference type="Proteomes" id="UP000488299"/>
    </source>
</evidence>
<evidence type="ECO:0000256" key="7">
    <source>
        <dbReference type="ARBA" id="ARBA00022723"/>
    </source>
</evidence>
<keyword evidence="10 13" id="KW-0378">Hydrolase</keyword>
<keyword evidence="17" id="KW-1185">Reference proteome</keyword>
<dbReference type="InterPro" id="IPR036866">
    <property type="entry name" value="RibonucZ/Hydroxyglut_hydro"/>
</dbReference>
<dbReference type="InterPro" id="IPR050855">
    <property type="entry name" value="NDM-1-like"/>
</dbReference>
<organism evidence="16 17">
    <name type="scientific">Rudanella paleaurantiibacter</name>
    <dbReference type="NCBI Taxonomy" id="2614655"/>
    <lineage>
        <taxon>Bacteria</taxon>
        <taxon>Pseudomonadati</taxon>
        <taxon>Bacteroidota</taxon>
        <taxon>Cytophagia</taxon>
        <taxon>Cytophagales</taxon>
        <taxon>Cytophagaceae</taxon>
        <taxon>Rudanella</taxon>
    </lineage>
</organism>
<keyword evidence="12 13" id="KW-0046">Antibiotic resistance</keyword>
<dbReference type="AlphaFoldDB" id="A0A7J5TUE4"/>
<accession>A0A7J5TUE4</accession>
<evidence type="ECO:0000256" key="11">
    <source>
        <dbReference type="ARBA" id="ARBA00022833"/>
    </source>
</evidence>
<dbReference type="GO" id="GO:0046677">
    <property type="term" value="P:response to antibiotic"/>
    <property type="evidence" value="ECO:0007669"/>
    <property type="project" value="UniProtKB-UniRule"/>
</dbReference>
<comment type="cofactor">
    <cofactor evidence="2 13">
        <name>Zn(2+)</name>
        <dbReference type="ChEBI" id="CHEBI:29105"/>
    </cofactor>
</comment>
<evidence type="ECO:0000256" key="14">
    <source>
        <dbReference type="SAM" id="SignalP"/>
    </source>
</evidence>
<dbReference type="NCBIfam" id="NF012229">
    <property type="entry name" value="bla_class_B_core"/>
    <property type="match status" value="1"/>
</dbReference>
<evidence type="ECO:0000256" key="3">
    <source>
        <dbReference type="ARBA" id="ARBA00004418"/>
    </source>
</evidence>
<proteinExistence type="inferred from homology"/>
<reference evidence="16 17" key="1">
    <citation type="submission" date="2019-10" db="EMBL/GenBank/DDBJ databases">
        <title>Rudanella paleaurantiibacter sp. nov., isolated from sludge.</title>
        <authorList>
            <person name="Xu S.Q."/>
        </authorList>
    </citation>
    <scope>NUCLEOTIDE SEQUENCE [LARGE SCALE GENOMIC DNA]</scope>
    <source>
        <strain evidence="16 17">HX-22-17</strain>
    </source>
</reference>
<comment type="caution">
    <text evidence="16">The sequence shown here is derived from an EMBL/GenBank/DDBJ whole genome shotgun (WGS) entry which is preliminary data.</text>
</comment>
<evidence type="ECO:0000256" key="10">
    <source>
        <dbReference type="ARBA" id="ARBA00022801"/>
    </source>
</evidence>
<dbReference type="EMBL" id="WELI01000010">
    <property type="protein sequence ID" value="KAB7727533.1"/>
    <property type="molecule type" value="Genomic_DNA"/>
</dbReference>
<dbReference type="RefSeq" id="WP_152126169.1">
    <property type="nucleotide sequence ID" value="NZ_WELI01000010.1"/>
</dbReference>
<dbReference type="InterPro" id="IPR058199">
    <property type="entry name" value="BlaB//VIM/IMP-1"/>
</dbReference>
<evidence type="ECO:0000313" key="16">
    <source>
        <dbReference type="EMBL" id="KAB7727533.1"/>
    </source>
</evidence>
<dbReference type="Pfam" id="PF00753">
    <property type="entry name" value="Lactamase_B"/>
    <property type="match status" value="1"/>
</dbReference>
<dbReference type="GO" id="GO:0017001">
    <property type="term" value="P:antibiotic catabolic process"/>
    <property type="evidence" value="ECO:0007669"/>
    <property type="project" value="InterPro"/>
</dbReference>
<keyword evidence="11 13" id="KW-0862">Zinc</keyword>
<comment type="subcellular location">
    <subcellularLocation>
        <location evidence="3">Periplasm</location>
    </subcellularLocation>
</comment>
<keyword evidence="7 13" id="KW-0479">Metal-binding</keyword>
<protein>
    <recommendedName>
        <fullName evidence="6 13">Beta-lactamase</fullName>
        <ecNumber evidence="6 13">3.5.2.6</ecNumber>
    </recommendedName>
</protein>
<dbReference type="GO" id="GO:0042597">
    <property type="term" value="C:periplasmic space"/>
    <property type="evidence" value="ECO:0007669"/>
    <property type="project" value="UniProtKB-SubCell"/>
</dbReference>
<name>A0A7J5TUE4_9BACT</name>
<feature type="domain" description="Metallo-beta-lactamase" evidence="15">
    <location>
        <begin position="48"/>
        <end position="222"/>
    </location>
</feature>
<evidence type="ECO:0000256" key="4">
    <source>
        <dbReference type="ARBA" id="ARBA00005250"/>
    </source>
</evidence>
<keyword evidence="8 14" id="KW-0732">Signal</keyword>
<evidence type="ECO:0000256" key="1">
    <source>
        <dbReference type="ARBA" id="ARBA00001526"/>
    </source>
</evidence>
<dbReference type="PANTHER" id="PTHR42951">
    <property type="entry name" value="METALLO-BETA-LACTAMASE DOMAIN-CONTAINING"/>
    <property type="match status" value="1"/>
</dbReference>
<evidence type="ECO:0000256" key="12">
    <source>
        <dbReference type="ARBA" id="ARBA00023251"/>
    </source>
</evidence>
<evidence type="ECO:0000256" key="5">
    <source>
        <dbReference type="ARBA" id="ARBA00011245"/>
    </source>
</evidence>
<dbReference type="Proteomes" id="UP000488299">
    <property type="component" value="Unassembled WGS sequence"/>
</dbReference>
<evidence type="ECO:0000256" key="13">
    <source>
        <dbReference type="RuleBase" id="RU361140"/>
    </source>
</evidence>
<comment type="similarity">
    <text evidence="4 13">Belongs to the metallo-beta-lactamase superfamily. Class-B beta-lactamase family.</text>
</comment>